<dbReference type="InterPro" id="IPR027951">
    <property type="entry name" value="Nepro_N"/>
</dbReference>
<evidence type="ECO:0000313" key="3">
    <source>
        <dbReference type="EMBL" id="KAK9938411.1"/>
    </source>
</evidence>
<dbReference type="AlphaFoldDB" id="A0AAW1XPX9"/>
<feature type="region of interest" description="Disordered" evidence="1">
    <location>
        <begin position="272"/>
        <end position="324"/>
    </location>
</feature>
<evidence type="ECO:0000313" key="4">
    <source>
        <dbReference type="Proteomes" id="UP001457282"/>
    </source>
</evidence>
<protein>
    <recommendedName>
        <fullName evidence="2">Nucleolus and neural progenitor protein-like N-terminal domain-containing protein</fullName>
    </recommendedName>
</protein>
<dbReference type="PANTHER" id="PTHR34786">
    <property type="entry name" value="OS09G0504900 PROTEIN"/>
    <property type="match status" value="1"/>
</dbReference>
<dbReference type="PANTHER" id="PTHR34786:SF1">
    <property type="entry name" value="OS09G0504900 PROTEIN"/>
    <property type="match status" value="1"/>
</dbReference>
<feature type="domain" description="Nucleolus and neural progenitor protein-like N-terminal" evidence="2">
    <location>
        <begin position="8"/>
        <end position="163"/>
    </location>
</feature>
<evidence type="ECO:0000256" key="1">
    <source>
        <dbReference type="SAM" id="MobiDB-lite"/>
    </source>
</evidence>
<dbReference type="Pfam" id="PF14780">
    <property type="entry name" value="NEPRO_N"/>
    <property type="match status" value="1"/>
</dbReference>
<dbReference type="Proteomes" id="UP001457282">
    <property type="component" value="Unassembled WGS sequence"/>
</dbReference>
<dbReference type="EMBL" id="JBEDUW010000003">
    <property type="protein sequence ID" value="KAK9938411.1"/>
    <property type="molecule type" value="Genomic_DNA"/>
</dbReference>
<evidence type="ECO:0000259" key="2">
    <source>
        <dbReference type="Pfam" id="PF14780"/>
    </source>
</evidence>
<keyword evidence="4" id="KW-1185">Reference proteome</keyword>
<name>A0AAW1XPX9_RUBAR</name>
<gene>
    <name evidence="3" type="ORF">M0R45_015152</name>
</gene>
<organism evidence="3 4">
    <name type="scientific">Rubus argutus</name>
    <name type="common">Southern blackberry</name>
    <dbReference type="NCBI Taxonomy" id="59490"/>
    <lineage>
        <taxon>Eukaryota</taxon>
        <taxon>Viridiplantae</taxon>
        <taxon>Streptophyta</taxon>
        <taxon>Embryophyta</taxon>
        <taxon>Tracheophyta</taxon>
        <taxon>Spermatophyta</taxon>
        <taxon>Magnoliopsida</taxon>
        <taxon>eudicotyledons</taxon>
        <taxon>Gunneridae</taxon>
        <taxon>Pentapetalae</taxon>
        <taxon>rosids</taxon>
        <taxon>fabids</taxon>
        <taxon>Rosales</taxon>
        <taxon>Rosaceae</taxon>
        <taxon>Rosoideae</taxon>
        <taxon>Rosoideae incertae sedis</taxon>
        <taxon>Rubus</taxon>
    </lineage>
</organism>
<comment type="caution">
    <text evidence="3">The sequence shown here is derived from an EMBL/GenBank/DDBJ whole genome shotgun (WGS) entry which is preliminary data.</text>
</comment>
<accession>A0AAW1XPX9</accession>
<proteinExistence type="predicted"/>
<sequence>MDSEAEALEEKLTSLLGQLRAECAILERVVYKNKNQHRRSSYFQYLMKVRRDLRLLQSTKLEEILGCSFQSITGKRPKQKVHLLESLKRRKCESGKYNFMERLLGAARLLSQMVEPMLKAAIQISTLLARSFFMGFSLTILALLARLRVLVQQILLDVVSVFNMVSSLSQKKQSIKINQEGIEVFREFYPTQEDFITLECVWNSDKFELLERTHKSQIASDAVDLSLETSSVLYRSIESSLGDDEIMSERANANQTVEHDQVQDMEIKINLVSGPSNGDDDGKLYEPCKEEGGLNIGETPSKKFSQEGCLPQSSISSSSTDASKLKSGPVKVAFVQIKKPITSNANTTGTHSRDTDIISHNNEDSLFGLLSSGNVKNSLF</sequence>
<feature type="compositionally biased region" description="Low complexity" evidence="1">
    <location>
        <begin position="313"/>
        <end position="324"/>
    </location>
</feature>
<feature type="compositionally biased region" description="Basic and acidic residues" evidence="1">
    <location>
        <begin position="280"/>
        <end position="292"/>
    </location>
</feature>
<reference evidence="3 4" key="1">
    <citation type="journal article" date="2023" name="G3 (Bethesda)">
        <title>A chromosome-length genome assembly and annotation of blackberry (Rubus argutus, cv. 'Hillquist').</title>
        <authorList>
            <person name="Bruna T."/>
            <person name="Aryal R."/>
            <person name="Dudchenko O."/>
            <person name="Sargent D.J."/>
            <person name="Mead D."/>
            <person name="Buti M."/>
            <person name="Cavallini A."/>
            <person name="Hytonen T."/>
            <person name="Andres J."/>
            <person name="Pham M."/>
            <person name="Weisz D."/>
            <person name="Mascagni F."/>
            <person name="Usai G."/>
            <person name="Natali L."/>
            <person name="Bassil N."/>
            <person name="Fernandez G.E."/>
            <person name="Lomsadze A."/>
            <person name="Armour M."/>
            <person name="Olukolu B."/>
            <person name="Poorten T."/>
            <person name="Britton C."/>
            <person name="Davik J."/>
            <person name="Ashrafi H."/>
            <person name="Aiden E.L."/>
            <person name="Borodovsky M."/>
            <person name="Worthington M."/>
        </authorList>
    </citation>
    <scope>NUCLEOTIDE SEQUENCE [LARGE SCALE GENOMIC DNA]</scope>
    <source>
        <strain evidence="3">PI 553951</strain>
    </source>
</reference>